<proteinExistence type="predicted"/>
<feature type="transmembrane region" description="Helical" evidence="6">
    <location>
        <begin position="129"/>
        <end position="148"/>
    </location>
</feature>
<feature type="transmembrane region" description="Helical" evidence="6">
    <location>
        <begin position="85"/>
        <end position="109"/>
    </location>
</feature>
<evidence type="ECO:0000259" key="7">
    <source>
        <dbReference type="Pfam" id="PF00924"/>
    </source>
</evidence>
<protein>
    <submittedName>
        <fullName evidence="8">Small-conductance mechanosensitive channel</fullName>
    </submittedName>
</protein>
<evidence type="ECO:0000313" key="9">
    <source>
        <dbReference type="Proteomes" id="UP000014184"/>
    </source>
</evidence>
<dbReference type="GO" id="GO:0055085">
    <property type="term" value="P:transmembrane transport"/>
    <property type="evidence" value="ECO:0007669"/>
    <property type="project" value="InterPro"/>
</dbReference>
<evidence type="ECO:0000256" key="1">
    <source>
        <dbReference type="ARBA" id="ARBA00004370"/>
    </source>
</evidence>
<dbReference type="RefSeq" id="WP_016188937.1">
    <property type="nucleotide sequence ID" value="NZ_AOSG01000057.1"/>
</dbReference>
<dbReference type="Proteomes" id="UP000014184">
    <property type="component" value="Unassembled WGS sequence"/>
</dbReference>
<evidence type="ECO:0000256" key="6">
    <source>
        <dbReference type="SAM" id="Phobius"/>
    </source>
</evidence>
<feature type="region of interest" description="Disordered" evidence="5">
    <location>
        <begin position="337"/>
        <end position="379"/>
    </location>
</feature>
<feature type="domain" description="Mechanosensitive ion channel MscS" evidence="7">
    <location>
        <begin position="179"/>
        <end position="244"/>
    </location>
</feature>
<organism evidence="8 9">
    <name type="scientific">Thermobifida fusca TM51</name>
    <dbReference type="NCBI Taxonomy" id="1169414"/>
    <lineage>
        <taxon>Bacteria</taxon>
        <taxon>Bacillati</taxon>
        <taxon>Actinomycetota</taxon>
        <taxon>Actinomycetes</taxon>
        <taxon>Streptosporangiales</taxon>
        <taxon>Nocardiopsidaceae</taxon>
        <taxon>Thermobifida</taxon>
    </lineage>
</organism>
<evidence type="ECO:0000256" key="4">
    <source>
        <dbReference type="ARBA" id="ARBA00023136"/>
    </source>
</evidence>
<name>A0A9P2WQS9_THEFU</name>
<dbReference type="AlphaFoldDB" id="A0A9P2WQS9"/>
<dbReference type="EMBL" id="AOSG01000057">
    <property type="protein sequence ID" value="EOR70878.1"/>
    <property type="molecule type" value="Genomic_DNA"/>
</dbReference>
<dbReference type="GO" id="GO:0016020">
    <property type="term" value="C:membrane"/>
    <property type="evidence" value="ECO:0007669"/>
    <property type="project" value="UniProtKB-SubCell"/>
</dbReference>
<dbReference type="InterPro" id="IPR023408">
    <property type="entry name" value="MscS_beta-dom_sf"/>
</dbReference>
<evidence type="ECO:0000313" key="8">
    <source>
        <dbReference type="EMBL" id="EOR70878.1"/>
    </source>
</evidence>
<dbReference type="InterPro" id="IPR010920">
    <property type="entry name" value="LSM_dom_sf"/>
</dbReference>
<comment type="subcellular location">
    <subcellularLocation>
        <location evidence="1">Membrane</location>
    </subcellularLocation>
</comment>
<keyword evidence="4 6" id="KW-0472">Membrane</keyword>
<keyword evidence="3 6" id="KW-1133">Transmembrane helix</keyword>
<reference evidence="8 9" key="1">
    <citation type="journal article" date="2013" name="Genome Announc.">
        <title>Draft Genome Sequence of the Lignocellulose Decomposer Thermobifida fusca Strain TM51.</title>
        <authorList>
            <person name="Toth A."/>
            <person name="Barna T."/>
            <person name="Nagy I."/>
            <person name="Horvath B."/>
            <person name="Nagy I."/>
            <person name="Tancsics A."/>
            <person name="Kriszt B."/>
            <person name="Baka E."/>
            <person name="Fekete C."/>
            <person name="Kukolya J."/>
        </authorList>
    </citation>
    <scope>NUCLEOTIDE SEQUENCE [LARGE SCALE GENOMIC DNA]</scope>
    <source>
        <strain evidence="8 9">TM51</strain>
    </source>
</reference>
<keyword evidence="2 6" id="KW-0812">Transmembrane</keyword>
<feature type="transmembrane region" description="Helical" evidence="6">
    <location>
        <begin position="47"/>
        <end position="65"/>
    </location>
</feature>
<sequence length="379" mass="42042">MSLGNWVAVGIAVAISVFLVTVLHWLLTHQLSRVWAMAEHLVRRCRYSAYAAAIVIGINLAIPDARGFENPKFWYPIFQHGMRIAMIASLTWLGLTMAYAVTDMILARLSARNGDADRRSRRLQTQVRLLRRVVATVLGLLAVAAILFTFPAVAALGAGILASAGLIGIIAGVAAQATLGNMFAGLQLAFSDSLRINDVVVVEGEWGRVEELTLTNVTVRIWDERRLIFPVSYFTTQPFENWTKHGSNITGVVMFRVDWEVPVDRLRAEVESFVTNHPQWDGRSWSLDVTDILDSGLVELRATVTAADSSARWTLMVQLREHMLTYIRENFPEALPRNRTQFTGMDGEDQRYPAVVPTGAPRQPSAAPAPDDTARTKTD</sequence>
<evidence type="ECO:0000256" key="2">
    <source>
        <dbReference type="ARBA" id="ARBA00022692"/>
    </source>
</evidence>
<dbReference type="SUPFAM" id="SSF50182">
    <property type="entry name" value="Sm-like ribonucleoproteins"/>
    <property type="match status" value="1"/>
</dbReference>
<dbReference type="Pfam" id="PF00924">
    <property type="entry name" value="MS_channel_2nd"/>
    <property type="match status" value="1"/>
</dbReference>
<dbReference type="PANTHER" id="PTHR30566">
    <property type="entry name" value="YNAI-RELATED MECHANOSENSITIVE ION CHANNEL"/>
    <property type="match status" value="1"/>
</dbReference>
<comment type="caution">
    <text evidence="8">The sequence shown here is derived from an EMBL/GenBank/DDBJ whole genome shotgun (WGS) entry which is preliminary data.</text>
</comment>
<dbReference type="PANTHER" id="PTHR30566:SF25">
    <property type="entry name" value="INNER MEMBRANE PROTEIN"/>
    <property type="match status" value="1"/>
</dbReference>
<accession>A0A9P2WQS9</accession>
<evidence type="ECO:0000256" key="5">
    <source>
        <dbReference type="SAM" id="MobiDB-lite"/>
    </source>
</evidence>
<dbReference type="Gene3D" id="1.10.287.1260">
    <property type="match status" value="1"/>
</dbReference>
<keyword evidence="9" id="KW-1185">Reference proteome</keyword>
<feature type="transmembrane region" description="Helical" evidence="6">
    <location>
        <begin position="154"/>
        <end position="175"/>
    </location>
</feature>
<dbReference type="InterPro" id="IPR006685">
    <property type="entry name" value="MscS_channel_2nd"/>
</dbReference>
<feature type="transmembrane region" description="Helical" evidence="6">
    <location>
        <begin position="6"/>
        <end position="27"/>
    </location>
</feature>
<evidence type="ECO:0000256" key="3">
    <source>
        <dbReference type="ARBA" id="ARBA00022989"/>
    </source>
</evidence>
<gene>
    <name evidence="8" type="ORF">TM51_10408</name>
</gene>
<dbReference type="Gene3D" id="2.30.30.60">
    <property type="match status" value="1"/>
</dbReference>